<evidence type="ECO:0000313" key="1">
    <source>
        <dbReference type="EMBL" id="KJV62939.1"/>
    </source>
</evidence>
<sequence length="64" mass="7311">MTREKIGNANKTAKAAKNRFLENLSNTIEMYCELTVVEYSLYYSSDHLKSICLSAMILRDHSPP</sequence>
<name>A0A0F3N7M0_ANAPH</name>
<dbReference type="EMBL" id="LANT01000009">
    <property type="protein sequence ID" value="KJV62939.1"/>
    <property type="molecule type" value="Genomic_DNA"/>
</dbReference>
<dbReference type="Proteomes" id="UP000033754">
    <property type="component" value="Unassembled WGS sequence"/>
</dbReference>
<comment type="caution">
    <text evidence="1">The sequence shown here is derived from an EMBL/GenBank/DDBJ whole genome shotgun (WGS) entry which is preliminary data.</text>
</comment>
<reference evidence="1 2" key="1">
    <citation type="submission" date="2015-01" db="EMBL/GenBank/DDBJ databases">
        <title>Genome Sequencing of Rickettsiales.</title>
        <authorList>
            <person name="Daugherty S.C."/>
            <person name="Su Q."/>
            <person name="Abolude K."/>
            <person name="Beier-Sexton M."/>
            <person name="Carlyon J.A."/>
            <person name="Carter R."/>
            <person name="Day N.P."/>
            <person name="Dumler S.J."/>
            <person name="Dyachenko V."/>
            <person name="Godinez A."/>
            <person name="Kurtti T.J."/>
            <person name="Lichay M."/>
            <person name="Mullins K.E."/>
            <person name="Ott S."/>
            <person name="Pappas-Brown V."/>
            <person name="Paris D.H."/>
            <person name="Patel P."/>
            <person name="Richards A.L."/>
            <person name="Sadzewicz L."/>
            <person name="Sears K."/>
            <person name="Seidman D."/>
            <person name="Sengamalay N."/>
            <person name="Stenos J."/>
            <person name="Tallon L.J."/>
            <person name="Vincent G."/>
            <person name="Fraser C.M."/>
            <person name="Munderloh U."/>
            <person name="Dunning-Hotopp J.C."/>
        </authorList>
    </citation>
    <scope>NUCLEOTIDE SEQUENCE [LARGE SCALE GENOMIC DNA]</scope>
    <source>
        <strain evidence="1 2">NCH-1</strain>
    </source>
</reference>
<gene>
    <name evidence="1" type="ORF">EPHNCH_1394</name>
</gene>
<evidence type="ECO:0000313" key="2">
    <source>
        <dbReference type="Proteomes" id="UP000033754"/>
    </source>
</evidence>
<proteinExistence type="predicted"/>
<organism evidence="1 2">
    <name type="scientific">Anaplasma phagocytophilum str. NCH-1</name>
    <dbReference type="NCBI Taxonomy" id="1359161"/>
    <lineage>
        <taxon>Bacteria</taxon>
        <taxon>Pseudomonadati</taxon>
        <taxon>Pseudomonadota</taxon>
        <taxon>Alphaproteobacteria</taxon>
        <taxon>Rickettsiales</taxon>
        <taxon>Anaplasmataceae</taxon>
        <taxon>Anaplasma</taxon>
        <taxon>phagocytophilum group</taxon>
    </lineage>
</organism>
<dbReference type="AlphaFoldDB" id="A0A0F3N7M0"/>
<protein>
    <submittedName>
        <fullName evidence="1">Uncharacterized protein</fullName>
    </submittedName>
</protein>
<accession>A0A0F3N7M0</accession>